<dbReference type="PANTHER" id="PTHR11157:SF113">
    <property type="entry name" value="ELONGATION OF VERY LONG CHAIN FATTY ACIDS PROTEIN"/>
    <property type="match status" value="1"/>
</dbReference>
<keyword evidence="3 10" id="KW-0808">Transferase</keyword>
<comment type="subcellular location">
    <subcellularLocation>
        <location evidence="1">Membrane</location>
        <topology evidence="1">Multi-pass membrane protein</topology>
    </subcellularLocation>
</comment>
<evidence type="ECO:0000256" key="11">
    <source>
        <dbReference type="SAM" id="SignalP"/>
    </source>
</evidence>
<organism evidence="12 13">
    <name type="scientific">Ooceraea biroi</name>
    <name type="common">Clonal raider ant</name>
    <name type="synonym">Cerapachys biroi</name>
    <dbReference type="NCBI Taxonomy" id="2015173"/>
    <lineage>
        <taxon>Eukaryota</taxon>
        <taxon>Metazoa</taxon>
        <taxon>Ecdysozoa</taxon>
        <taxon>Arthropoda</taxon>
        <taxon>Hexapoda</taxon>
        <taxon>Insecta</taxon>
        <taxon>Pterygota</taxon>
        <taxon>Neoptera</taxon>
        <taxon>Endopterygota</taxon>
        <taxon>Hymenoptera</taxon>
        <taxon>Apocrita</taxon>
        <taxon>Aculeata</taxon>
        <taxon>Formicoidea</taxon>
        <taxon>Formicidae</taxon>
        <taxon>Dorylinae</taxon>
        <taxon>Ooceraea</taxon>
    </lineage>
</organism>
<evidence type="ECO:0000256" key="6">
    <source>
        <dbReference type="ARBA" id="ARBA00022989"/>
    </source>
</evidence>
<dbReference type="PANTHER" id="PTHR11157">
    <property type="entry name" value="FATTY ACID ACYL TRANSFERASE-RELATED"/>
    <property type="match status" value="1"/>
</dbReference>
<feature type="transmembrane region" description="Helical" evidence="10">
    <location>
        <begin position="213"/>
        <end position="231"/>
    </location>
</feature>
<dbReference type="OrthoDB" id="434092at2759"/>
<dbReference type="EMBL" id="KK107087">
    <property type="protein sequence ID" value="EZA59921.1"/>
    <property type="molecule type" value="Genomic_DNA"/>
</dbReference>
<dbReference type="InterPro" id="IPR002076">
    <property type="entry name" value="ELO_fam"/>
</dbReference>
<protein>
    <recommendedName>
        <fullName evidence="10">Elongation of very long chain fatty acids protein</fullName>
        <ecNumber evidence="10">2.3.1.199</ecNumber>
    </recommendedName>
    <alternativeName>
        <fullName evidence="10">Very-long-chain 3-oxoacyl-CoA synthase</fullName>
    </alternativeName>
</protein>
<evidence type="ECO:0000256" key="8">
    <source>
        <dbReference type="ARBA" id="ARBA00023136"/>
    </source>
</evidence>
<evidence type="ECO:0000256" key="4">
    <source>
        <dbReference type="ARBA" id="ARBA00022692"/>
    </source>
</evidence>
<feature type="transmembrane region" description="Helical" evidence="10">
    <location>
        <begin position="300"/>
        <end position="317"/>
    </location>
</feature>
<keyword evidence="4 10" id="KW-0812">Transmembrane</keyword>
<dbReference type="GO" id="GO:0019367">
    <property type="term" value="P:fatty acid elongation, saturated fatty acid"/>
    <property type="evidence" value="ECO:0007669"/>
    <property type="project" value="TreeGrafter"/>
</dbReference>
<accession>A0A026WW41</accession>
<dbReference type="EC" id="2.3.1.199" evidence="10"/>
<dbReference type="GO" id="GO:0030148">
    <property type="term" value="P:sphingolipid biosynthetic process"/>
    <property type="evidence" value="ECO:0007669"/>
    <property type="project" value="TreeGrafter"/>
</dbReference>
<keyword evidence="11" id="KW-0732">Signal</keyword>
<keyword evidence="9 10" id="KW-0275">Fatty acid biosynthesis</keyword>
<dbReference type="GO" id="GO:0042761">
    <property type="term" value="P:very long-chain fatty acid biosynthetic process"/>
    <property type="evidence" value="ECO:0007669"/>
    <property type="project" value="TreeGrafter"/>
</dbReference>
<dbReference type="Pfam" id="PF01151">
    <property type="entry name" value="ELO"/>
    <property type="match status" value="1"/>
</dbReference>
<keyword evidence="5 10" id="KW-0276">Fatty acid metabolism</keyword>
<proteinExistence type="inferred from homology"/>
<evidence type="ECO:0000256" key="9">
    <source>
        <dbReference type="ARBA" id="ARBA00023160"/>
    </source>
</evidence>
<dbReference type="GO" id="GO:0034626">
    <property type="term" value="P:fatty acid elongation, polyunsaturated fatty acid"/>
    <property type="evidence" value="ECO:0007669"/>
    <property type="project" value="TreeGrafter"/>
</dbReference>
<keyword evidence="7 10" id="KW-0443">Lipid metabolism</keyword>
<evidence type="ECO:0000256" key="10">
    <source>
        <dbReference type="RuleBase" id="RU361115"/>
    </source>
</evidence>
<evidence type="ECO:0000313" key="12">
    <source>
        <dbReference type="EMBL" id="EZA59921.1"/>
    </source>
</evidence>
<dbReference type="AlphaFoldDB" id="A0A026WW41"/>
<keyword evidence="8 10" id="KW-0472">Membrane</keyword>
<dbReference type="GO" id="GO:0034625">
    <property type="term" value="P:fatty acid elongation, monounsaturated fatty acid"/>
    <property type="evidence" value="ECO:0007669"/>
    <property type="project" value="TreeGrafter"/>
</dbReference>
<feature type="chain" id="PRO_5001546162" description="Elongation of very long chain fatty acids protein" evidence="11">
    <location>
        <begin position="18"/>
        <end position="327"/>
    </location>
</feature>
<keyword evidence="13" id="KW-1185">Reference proteome</keyword>
<comment type="similarity">
    <text evidence="10">Belongs to the ELO family.</text>
</comment>
<reference evidence="12 13" key="1">
    <citation type="journal article" date="2014" name="Curr. Biol.">
        <title>The genome of the clonal raider ant Cerapachys biroi.</title>
        <authorList>
            <person name="Oxley P.R."/>
            <person name="Ji L."/>
            <person name="Fetter-Pruneda I."/>
            <person name="McKenzie S.K."/>
            <person name="Li C."/>
            <person name="Hu H."/>
            <person name="Zhang G."/>
            <person name="Kronauer D.J."/>
        </authorList>
    </citation>
    <scope>NUCLEOTIDE SEQUENCE [LARGE SCALE GENOMIC DNA]</scope>
</reference>
<feature type="transmembrane region" description="Helical" evidence="10">
    <location>
        <begin position="189"/>
        <end position="207"/>
    </location>
</feature>
<keyword evidence="6 10" id="KW-1133">Transmembrane helix</keyword>
<evidence type="ECO:0000256" key="3">
    <source>
        <dbReference type="ARBA" id="ARBA00022679"/>
    </source>
</evidence>
<evidence type="ECO:0000256" key="7">
    <source>
        <dbReference type="ARBA" id="ARBA00023098"/>
    </source>
</evidence>
<comment type="catalytic activity">
    <reaction evidence="10">
        <text>a very-long-chain acyl-CoA + malonyl-CoA + H(+) = a very-long-chain 3-oxoacyl-CoA + CO2 + CoA</text>
        <dbReference type="Rhea" id="RHEA:32727"/>
        <dbReference type="ChEBI" id="CHEBI:15378"/>
        <dbReference type="ChEBI" id="CHEBI:16526"/>
        <dbReference type="ChEBI" id="CHEBI:57287"/>
        <dbReference type="ChEBI" id="CHEBI:57384"/>
        <dbReference type="ChEBI" id="CHEBI:90725"/>
        <dbReference type="ChEBI" id="CHEBI:90736"/>
        <dbReference type="EC" id="2.3.1.199"/>
    </reaction>
</comment>
<dbReference type="OMA" id="MYIYYLC"/>
<evidence type="ECO:0000256" key="1">
    <source>
        <dbReference type="ARBA" id="ARBA00004141"/>
    </source>
</evidence>
<evidence type="ECO:0000313" key="13">
    <source>
        <dbReference type="Proteomes" id="UP000053097"/>
    </source>
</evidence>
<dbReference type="Proteomes" id="UP000053097">
    <property type="component" value="Unassembled WGS sequence"/>
</dbReference>
<feature type="transmembrane region" description="Helical" evidence="10">
    <location>
        <begin position="157"/>
        <end position="177"/>
    </location>
</feature>
<sequence length="327" mass="37553">MALTLGVLALRMRECKAQSATDAKVNMYKLETKYERNLPNSSSKDMGIMDIYYYLMDEISDPRVSGWPLMSNPFGIALISLAYLSFVLYVGPLCMKDRKPYALTKIMICYNICVASASAVIFYGVSILTSGYTMHLSVGCEPFVISNDPMSLSMARWVWWVLILKITELADTVIFILRKKYNQTSFLHVYHHTATLLLAWISCKYAPGGMWTFIMLPNCAVHVIMYIYYLCASLGPRMQGMIAPWKKHMTRLQLRNRERAADAGGVTGERRLAIQFAIMVAHTFQALLPSCEPTRKPLAYIYMSQVAFMFYMFLDYYRKSYPRKKRD</sequence>
<dbReference type="GO" id="GO:0009922">
    <property type="term" value="F:fatty acid elongase activity"/>
    <property type="evidence" value="ECO:0007669"/>
    <property type="project" value="UniProtKB-EC"/>
</dbReference>
<feature type="signal peptide" evidence="11">
    <location>
        <begin position="1"/>
        <end position="17"/>
    </location>
</feature>
<evidence type="ECO:0000256" key="2">
    <source>
        <dbReference type="ARBA" id="ARBA00022516"/>
    </source>
</evidence>
<keyword evidence="2 10" id="KW-0444">Lipid biosynthesis</keyword>
<feature type="transmembrane region" description="Helical" evidence="10">
    <location>
        <begin position="107"/>
        <end position="128"/>
    </location>
</feature>
<name>A0A026WW41_OOCBI</name>
<dbReference type="GO" id="GO:0005789">
    <property type="term" value="C:endoplasmic reticulum membrane"/>
    <property type="evidence" value="ECO:0007669"/>
    <property type="project" value="TreeGrafter"/>
</dbReference>
<feature type="transmembrane region" description="Helical" evidence="10">
    <location>
        <begin position="74"/>
        <end position="95"/>
    </location>
</feature>
<evidence type="ECO:0000256" key="5">
    <source>
        <dbReference type="ARBA" id="ARBA00022832"/>
    </source>
</evidence>
<feature type="transmembrane region" description="Helical" evidence="10">
    <location>
        <begin position="272"/>
        <end position="288"/>
    </location>
</feature>
<gene>
    <name evidence="12" type="ORF">X777_16124</name>
</gene>